<gene>
    <name evidence="1" type="ORF">PHAMO_400066</name>
</gene>
<comment type="caution">
    <text evidence="1">The sequence shown here is derived from an EMBL/GenBank/DDBJ whole genome shotgun (WGS) entry which is preliminary data.</text>
</comment>
<dbReference type="STRING" id="1150626.PHAMO_400066"/>
<evidence type="ECO:0000313" key="1">
    <source>
        <dbReference type="EMBL" id="CCG42685.1"/>
    </source>
</evidence>
<dbReference type="EMBL" id="CAHP01000035">
    <property type="protein sequence ID" value="CCG42685.1"/>
    <property type="molecule type" value="Genomic_DNA"/>
</dbReference>
<keyword evidence="2" id="KW-1185">Reference proteome</keyword>
<proteinExistence type="predicted"/>
<protein>
    <submittedName>
        <fullName evidence="1">Uncharacterized protein</fullName>
    </submittedName>
</protein>
<organism evidence="1 2">
    <name type="scientific">Magnetospirillum molischianum DSM 120</name>
    <dbReference type="NCBI Taxonomy" id="1150626"/>
    <lineage>
        <taxon>Bacteria</taxon>
        <taxon>Pseudomonadati</taxon>
        <taxon>Pseudomonadota</taxon>
        <taxon>Alphaproteobacteria</taxon>
        <taxon>Rhodospirillales</taxon>
        <taxon>Rhodospirillaceae</taxon>
        <taxon>Magnetospirillum</taxon>
    </lineage>
</organism>
<dbReference type="AlphaFoldDB" id="H8FWE7"/>
<sequence>MSLPGIGRFRIAEGNRVEVEPANGADPGTLGLLLSGPVLAVLLRPGVACLTRSLWSRPAYGENLAGAIGAFSQLRVWPDQAPRLRPSRLDCR</sequence>
<reference evidence="1 2" key="1">
    <citation type="journal article" date="2012" name="J. Bacteriol.">
        <title>Draft Genome Sequence of the Purple Photosynthetic Bacterium Phaeospirillum molischianum DSM120, a Particularly Versatile Bacterium.</title>
        <authorList>
            <person name="Duquesne K."/>
            <person name="Prima V."/>
            <person name="Ji B."/>
            <person name="Rouy Z."/>
            <person name="Medigue C."/>
            <person name="Talla E."/>
            <person name="Sturgis J.N."/>
        </authorList>
    </citation>
    <scope>NUCLEOTIDE SEQUENCE [LARGE SCALE GENOMIC DNA]</scope>
    <source>
        <strain evidence="2">DSM120</strain>
    </source>
</reference>
<accession>H8FWE7</accession>
<dbReference type="Proteomes" id="UP000004169">
    <property type="component" value="Unassembled WGS sequence"/>
</dbReference>
<name>H8FWE7_MAGML</name>
<evidence type="ECO:0000313" key="2">
    <source>
        <dbReference type="Proteomes" id="UP000004169"/>
    </source>
</evidence>